<reference evidence="3" key="1">
    <citation type="submission" date="2022-05" db="EMBL/GenBank/DDBJ databases">
        <title>Jatrophihabitans sp. SB3-54 whole genome sequence.</title>
        <authorList>
            <person name="Suh M.K."/>
            <person name="Eom M.K."/>
            <person name="Kim J.S."/>
            <person name="Kim H.S."/>
            <person name="Do H.E."/>
            <person name="Shin Y.K."/>
            <person name="Lee J.-S."/>
        </authorList>
    </citation>
    <scope>NUCLEOTIDE SEQUENCE</scope>
    <source>
        <strain evidence="3">SB3-54</strain>
    </source>
</reference>
<dbReference type="PANTHER" id="PTHR10937:SF4">
    <property type="entry name" value="GLUCOSAMINE-6-PHOSPHATE DEAMINASE"/>
    <property type="match status" value="1"/>
</dbReference>
<evidence type="ECO:0000313" key="4">
    <source>
        <dbReference type="Proteomes" id="UP001164693"/>
    </source>
</evidence>
<feature type="domain" description="SIS" evidence="2">
    <location>
        <begin position="33"/>
        <end position="158"/>
    </location>
</feature>
<dbReference type="InterPro" id="IPR035490">
    <property type="entry name" value="GlmS/FrlB_SIS"/>
</dbReference>
<dbReference type="Proteomes" id="UP001164693">
    <property type="component" value="Chromosome"/>
</dbReference>
<dbReference type="CDD" id="cd05008">
    <property type="entry name" value="SIS_GlmS_GlmD_1"/>
    <property type="match status" value="1"/>
</dbReference>
<gene>
    <name evidence="3" type="ORF">M6B22_05455</name>
</gene>
<dbReference type="SUPFAM" id="SSF53697">
    <property type="entry name" value="SIS domain"/>
    <property type="match status" value="1"/>
</dbReference>
<dbReference type="Gene3D" id="3.40.50.10490">
    <property type="entry name" value="Glucose-6-phosphate isomerase like protein, domain 1"/>
    <property type="match status" value="3"/>
</dbReference>
<keyword evidence="3" id="KW-0413">Isomerase</keyword>
<organism evidence="3 4">
    <name type="scientific">Jatrophihabitans cynanchi</name>
    <dbReference type="NCBI Taxonomy" id="2944128"/>
    <lineage>
        <taxon>Bacteria</taxon>
        <taxon>Bacillati</taxon>
        <taxon>Actinomycetota</taxon>
        <taxon>Actinomycetes</taxon>
        <taxon>Jatrophihabitantales</taxon>
        <taxon>Jatrophihabitantaceae</taxon>
        <taxon>Jatrophihabitans</taxon>
    </lineage>
</organism>
<evidence type="ECO:0000256" key="1">
    <source>
        <dbReference type="ARBA" id="ARBA00022737"/>
    </source>
</evidence>
<protein>
    <submittedName>
        <fullName evidence="3">Sugar isomerase</fullName>
    </submittedName>
</protein>
<dbReference type="EMBL" id="CP097463">
    <property type="protein sequence ID" value="WAX58210.1"/>
    <property type="molecule type" value="Genomic_DNA"/>
</dbReference>
<dbReference type="InterPro" id="IPR046348">
    <property type="entry name" value="SIS_dom_sf"/>
</dbReference>
<dbReference type="InterPro" id="IPR001347">
    <property type="entry name" value="SIS_dom"/>
</dbReference>
<dbReference type="PROSITE" id="PS51464">
    <property type="entry name" value="SIS"/>
    <property type="match status" value="1"/>
</dbReference>
<sequence>MTDDRPARTHVAREIQSQPRVWARALDQLGTVGAVLPQRGERVAVIGCGTSWFMAESYAHLREQCGAGETDSFAASQFPAGRGYDRVVAISRSGTTTEVLRAIDATQVPVLALTAVPDAPIGRAADQRIVLDFADERSVVQTVFATTALMLLRGSLGEPLEAVLGQAAAVLAGDHAVPSAIGAGSQFTFLGQGWAYGIAREAGLKMREAAQLWTESYPQMEYRHGPISVAQPGRTVWVFGEPVTGLAADVAATGAAFVDDRLDPVADLIRAQLLAVRRAEEQGLDPDRPRHLARSVVLPEVISQVSSAP</sequence>
<keyword evidence="4" id="KW-1185">Reference proteome</keyword>
<dbReference type="CDD" id="cd05009">
    <property type="entry name" value="SIS_GlmS_GlmD_2"/>
    <property type="match status" value="1"/>
</dbReference>
<dbReference type="Pfam" id="PF01380">
    <property type="entry name" value="SIS"/>
    <property type="match status" value="1"/>
</dbReference>
<evidence type="ECO:0000313" key="3">
    <source>
        <dbReference type="EMBL" id="WAX58210.1"/>
    </source>
</evidence>
<dbReference type="RefSeq" id="WP_269444760.1">
    <property type="nucleotide sequence ID" value="NZ_CP097463.1"/>
</dbReference>
<dbReference type="PANTHER" id="PTHR10937">
    <property type="entry name" value="GLUCOSAMINE--FRUCTOSE-6-PHOSPHATE AMINOTRANSFERASE, ISOMERIZING"/>
    <property type="match status" value="1"/>
</dbReference>
<name>A0ABY7K040_9ACTN</name>
<dbReference type="InterPro" id="IPR035466">
    <property type="entry name" value="GlmS/AgaS_SIS"/>
</dbReference>
<dbReference type="GO" id="GO:0016853">
    <property type="term" value="F:isomerase activity"/>
    <property type="evidence" value="ECO:0007669"/>
    <property type="project" value="UniProtKB-KW"/>
</dbReference>
<evidence type="ECO:0000259" key="2">
    <source>
        <dbReference type="PROSITE" id="PS51464"/>
    </source>
</evidence>
<proteinExistence type="predicted"/>
<keyword evidence="1" id="KW-0677">Repeat</keyword>
<accession>A0ABY7K040</accession>